<evidence type="ECO:0000256" key="1">
    <source>
        <dbReference type="ARBA" id="ARBA00022723"/>
    </source>
</evidence>
<comment type="caution">
    <text evidence="6">The sequence shown here is derived from an EMBL/GenBank/DDBJ whole genome shotgun (WGS) entry which is preliminary data.</text>
</comment>
<protein>
    <recommendedName>
        <fullName evidence="5">BED-type domain-containing protein</fullName>
    </recommendedName>
</protein>
<evidence type="ECO:0000256" key="2">
    <source>
        <dbReference type="ARBA" id="ARBA00022771"/>
    </source>
</evidence>
<evidence type="ECO:0000256" key="3">
    <source>
        <dbReference type="ARBA" id="ARBA00022833"/>
    </source>
</evidence>
<feature type="domain" description="BED-type" evidence="5">
    <location>
        <begin position="27"/>
        <end position="73"/>
    </location>
</feature>
<keyword evidence="7" id="KW-1185">Reference proteome</keyword>
<keyword evidence="3" id="KW-0862">Zinc</keyword>
<evidence type="ECO:0000313" key="6">
    <source>
        <dbReference type="EMBL" id="MEQ2218219.1"/>
    </source>
</evidence>
<dbReference type="InterPro" id="IPR003656">
    <property type="entry name" value="Znf_BED"/>
</dbReference>
<sequence>MPDMNTALHPQERNDISSYSQQSMADRMHSKVWLHFSKCDADYACCNICDAKCKTSGGNTSNLRKHLDLLGACLLQLTTWLGFNLCIILESQLNIFMLKKYLKQLRCYKTNSWMLLCYIH</sequence>
<accession>A0ABV0SD56</accession>
<dbReference type="EMBL" id="JAHRIN010076633">
    <property type="protein sequence ID" value="MEQ2218219.1"/>
    <property type="molecule type" value="Genomic_DNA"/>
</dbReference>
<reference evidence="6 7" key="1">
    <citation type="submission" date="2021-06" db="EMBL/GenBank/DDBJ databases">
        <authorList>
            <person name="Palmer J.M."/>
        </authorList>
    </citation>
    <scope>NUCLEOTIDE SEQUENCE [LARGE SCALE GENOMIC DNA]</scope>
    <source>
        <strain evidence="6 7">XC_2019</strain>
        <tissue evidence="6">Muscle</tissue>
    </source>
</reference>
<dbReference type="Pfam" id="PF02892">
    <property type="entry name" value="zf-BED"/>
    <property type="match status" value="1"/>
</dbReference>
<proteinExistence type="predicted"/>
<dbReference type="InterPro" id="IPR036236">
    <property type="entry name" value="Znf_C2H2_sf"/>
</dbReference>
<dbReference type="SMART" id="SM00614">
    <property type="entry name" value="ZnF_BED"/>
    <property type="match status" value="1"/>
</dbReference>
<gene>
    <name evidence="6" type="ORF">XENOCAPTIV_000169</name>
</gene>
<evidence type="ECO:0000259" key="5">
    <source>
        <dbReference type="PROSITE" id="PS50808"/>
    </source>
</evidence>
<dbReference type="SUPFAM" id="SSF57667">
    <property type="entry name" value="beta-beta-alpha zinc fingers"/>
    <property type="match status" value="1"/>
</dbReference>
<evidence type="ECO:0000313" key="7">
    <source>
        <dbReference type="Proteomes" id="UP001434883"/>
    </source>
</evidence>
<keyword evidence="1" id="KW-0479">Metal-binding</keyword>
<organism evidence="6 7">
    <name type="scientific">Xenoophorus captivus</name>
    <dbReference type="NCBI Taxonomy" id="1517983"/>
    <lineage>
        <taxon>Eukaryota</taxon>
        <taxon>Metazoa</taxon>
        <taxon>Chordata</taxon>
        <taxon>Craniata</taxon>
        <taxon>Vertebrata</taxon>
        <taxon>Euteleostomi</taxon>
        <taxon>Actinopterygii</taxon>
        <taxon>Neopterygii</taxon>
        <taxon>Teleostei</taxon>
        <taxon>Neoteleostei</taxon>
        <taxon>Acanthomorphata</taxon>
        <taxon>Ovalentaria</taxon>
        <taxon>Atherinomorphae</taxon>
        <taxon>Cyprinodontiformes</taxon>
        <taxon>Goodeidae</taxon>
        <taxon>Xenoophorus</taxon>
    </lineage>
</organism>
<keyword evidence="2 4" id="KW-0863">Zinc-finger</keyword>
<dbReference type="Proteomes" id="UP001434883">
    <property type="component" value="Unassembled WGS sequence"/>
</dbReference>
<dbReference type="PROSITE" id="PS50808">
    <property type="entry name" value="ZF_BED"/>
    <property type="match status" value="1"/>
</dbReference>
<name>A0ABV0SD56_9TELE</name>
<evidence type="ECO:0000256" key="4">
    <source>
        <dbReference type="PROSITE-ProRule" id="PRU00027"/>
    </source>
</evidence>